<evidence type="ECO:0000313" key="7">
    <source>
        <dbReference type="Proteomes" id="UP001162131"/>
    </source>
</evidence>
<dbReference type="SUPFAM" id="SSF56112">
    <property type="entry name" value="Protein kinase-like (PK-like)"/>
    <property type="match status" value="1"/>
</dbReference>
<dbReference type="EMBL" id="CAJZBQ010000002">
    <property type="protein sequence ID" value="CAG9310529.1"/>
    <property type="molecule type" value="Genomic_DNA"/>
</dbReference>
<sequence length="456" mass="52233">MLSIFALFDQPGNLDFWSDLSNSNCTVNSSILIKGFLTELTPKNTFKERYYCLSNFSFLRAKTDNQPFTKVSSLKWKVIEPFIEEGSKSKKYGFRVTQGALCRHFYTNFPDDLDNWLTCLSKIGIMTDIKNDYDFKKVLGAGTFAQVYLATQVETSQDYAVKSIEKALIQTKKNFLLLVNEIEILRTLNHPNIIKLHGIYESEHHVHMVLDYAQGGDLLHRILNKGPLTEENAAKLMRNLLKVLEYLQTKNVVHRDIKLENILFVSDNNDYKIKLSDFGLACFIDADLTQSCGSPGYVAPEILKRRPYGSKVDIFSAGVVLYILLSGRAPFSGKTQKETLIRNRDCSILFPKEFWKNISRQAIDAILFLARSQPKMRPNAKEALGCEWFKKYFPNINAMRKTASLSNLQVQLLTKFEVSVKEIIKQRRHSCFESNSKIKKPLEKSASFKRNIVSKP</sequence>
<accession>A0AAU9IHA3</accession>
<keyword evidence="4" id="KW-0418">Kinase</keyword>
<gene>
    <name evidence="6" type="ORF">BSTOLATCC_MIC1371</name>
</gene>
<dbReference type="PROSITE" id="PS00108">
    <property type="entry name" value="PROTEIN_KINASE_ST"/>
    <property type="match status" value="1"/>
</dbReference>
<keyword evidence="4" id="KW-0808">Transferase</keyword>
<dbReference type="PROSITE" id="PS50011">
    <property type="entry name" value="PROTEIN_KINASE_DOM"/>
    <property type="match status" value="1"/>
</dbReference>
<evidence type="ECO:0000256" key="4">
    <source>
        <dbReference type="RuleBase" id="RU000304"/>
    </source>
</evidence>
<keyword evidence="7" id="KW-1185">Reference proteome</keyword>
<dbReference type="Pfam" id="PF00069">
    <property type="entry name" value="Pkinase"/>
    <property type="match status" value="1"/>
</dbReference>
<dbReference type="InterPro" id="IPR017441">
    <property type="entry name" value="Protein_kinase_ATP_BS"/>
</dbReference>
<feature type="binding site" evidence="3">
    <location>
        <position position="162"/>
    </location>
    <ligand>
        <name>ATP</name>
        <dbReference type="ChEBI" id="CHEBI:30616"/>
    </ligand>
</feature>
<name>A0AAU9IHA3_9CILI</name>
<evidence type="ECO:0000256" key="2">
    <source>
        <dbReference type="ARBA" id="ARBA00022840"/>
    </source>
</evidence>
<evidence type="ECO:0000259" key="5">
    <source>
        <dbReference type="PROSITE" id="PS50011"/>
    </source>
</evidence>
<comment type="similarity">
    <text evidence="4">Belongs to the protein kinase superfamily.</text>
</comment>
<protein>
    <recommendedName>
        <fullName evidence="5">Protein kinase domain-containing protein</fullName>
    </recommendedName>
</protein>
<keyword evidence="4" id="KW-0723">Serine/threonine-protein kinase</keyword>
<organism evidence="6 7">
    <name type="scientific">Blepharisma stoltei</name>
    <dbReference type="NCBI Taxonomy" id="1481888"/>
    <lineage>
        <taxon>Eukaryota</taxon>
        <taxon>Sar</taxon>
        <taxon>Alveolata</taxon>
        <taxon>Ciliophora</taxon>
        <taxon>Postciliodesmatophora</taxon>
        <taxon>Heterotrichea</taxon>
        <taxon>Heterotrichida</taxon>
        <taxon>Blepharismidae</taxon>
        <taxon>Blepharisma</taxon>
    </lineage>
</organism>
<dbReference type="InterPro" id="IPR011009">
    <property type="entry name" value="Kinase-like_dom_sf"/>
</dbReference>
<dbReference type="Gene3D" id="1.10.510.10">
    <property type="entry name" value="Transferase(Phosphotransferase) domain 1"/>
    <property type="match status" value="1"/>
</dbReference>
<evidence type="ECO:0000256" key="3">
    <source>
        <dbReference type="PROSITE-ProRule" id="PRU10141"/>
    </source>
</evidence>
<dbReference type="InterPro" id="IPR001849">
    <property type="entry name" value="PH_domain"/>
</dbReference>
<dbReference type="PANTHER" id="PTHR24347">
    <property type="entry name" value="SERINE/THREONINE-PROTEIN KINASE"/>
    <property type="match status" value="1"/>
</dbReference>
<dbReference type="SUPFAM" id="SSF50729">
    <property type="entry name" value="PH domain-like"/>
    <property type="match status" value="1"/>
</dbReference>
<dbReference type="InterPro" id="IPR008271">
    <property type="entry name" value="Ser/Thr_kinase_AS"/>
</dbReference>
<keyword evidence="2 3" id="KW-0067">ATP-binding</keyword>
<keyword evidence="1 3" id="KW-0547">Nucleotide-binding</keyword>
<dbReference type="SMART" id="SM00220">
    <property type="entry name" value="S_TKc"/>
    <property type="match status" value="1"/>
</dbReference>
<reference evidence="6" key="1">
    <citation type="submission" date="2021-09" db="EMBL/GenBank/DDBJ databases">
        <authorList>
            <consortium name="AG Swart"/>
            <person name="Singh M."/>
            <person name="Singh A."/>
            <person name="Seah K."/>
            <person name="Emmerich C."/>
        </authorList>
    </citation>
    <scope>NUCLEOTIDE SEQUENCE</scope>
    <source>
        <strain evidence="6">ATCC30299</strain>
    </source>
</reference>
<evidence type="ECO:0000256" key="1">
    <source>
        <dbReference type="ARBA" id="ARBA00022741"/>
    </source>
</evidence>
<dbReference type="GO" id="GO:0004674">
    <property type="term" value="F:protein serine/threonine kinase activity"/>
    <property type="evidence" value="ECO:0007669"/>
    <property type="project" value="UniProtKB-KW"/>
</dbReference>
<evidence type="ECO:0000313" key="6">
    <source>
        <dbReference type="EMBL" id="CAG9310529.1"/>
    </source>
</evidence>
<feature type="domain" description="Protein kinase" evidence="5">
    <location>
        <begin position="133"/>
        <end position="389"/>
    </location>
</feature>
<comment type="caution">
    <text evidence="6">The sequence shown here is derived from an EMBL/GenBank/DDBJ whole genome shotgun (WGS) entry which is preliminary data.</text>
</comment>
<dbReference type="PROSITE" id="PS00107">
    <property type="entry name" value="PROTEIN_KINASE_ATP"/>
    <property type="match status" value="1"/>
</dbReference>
<dbReference type="GO" id="GO:0005524">
    <property type="term" value="F:ATP binding"/>
    <property type="evidence" value="ECO:0007669"/>
    <property type="project" value="UniProtKB-UniRule"/>
</dbReference>
<dbReference type="Proteomes" id="UP001162131">
    <property type="component" value="Unassembled WGS sequence"/>
</dbReference>
<dbReference type="FunFam" id="3.30.200.20:FF:000042">
    <property type="entry name" value="Aurora kinase A"/>
    <property type="match status" value="1"/>
</dbReference>
<dbReference type="Pfam" id="PF00169">
    <property type="entry name" value="PH"/>
    <property type="match status" value="1"/>
</dbReference>
<dbReference type="InterPro" id="IPR000719">
    <property type="entry name" value="Prot_kinase_dom"/>
</dbReference>
<dbReference type="AlphaFoldDB" id="A0AAU9IHA3"/>
<dbReference type="FunFam" id="1.10.510.10:FF:000945">
    <property type="entry name" value="Uncharacterized protein"/>
    <property type="match status" value="1"/>
</dbReference>
<dbReference type="CDD" id="cd05117">
    <property type="entry name" value="STKc_CAMK"/>
    <property type="match status" value="1"/>
</dbReference>
<proteinExistence type="inferred from homology"/>